<accession>A0A914WAJ3</accession>
<keyword evidence="1" id="KW-0175">Coiled coil</keyword>
<dbReference type="Proteomes" id="UP000887566">
    <property type="component" value="Unplaced"/>
</dbReference>
<sequence length="1157" mass="131371">MSTIFWLQIGREKKLLTRYVKESGARDYKLDRAALDLLKIAHKKKQEALMDTGRLRTSADRLQGYIERLAKFVAELSLDEEGQKEEQKKFATVIDGEEGALALIEHAHCVIDTLAEYVISFEHLERAQFLLMAEALATTLLAPMTPLDHPLAPLRSTTQLPKLELCQFDGTITEWQQFWETFKVTVDDVPLPVVQKTSYLISTLQGAARQDAMGYAVTAANYPVLVGLLKEKYGDQDMIRERLHDELQNLHRAGEQLSEARNVIQQIERICRQLEAMGDSTEGKHIEVAIQSKLPKWIMRSVLQENDKDVLWTVTKLRKHIEKTLRLEEKVAVPNKDVKKTTTVAATEHNSATGKFAVSAQWTEQKPWFAFCNGDHWSNECTTAATRESRQQKAAELRQCFRCLRTGHNANRCNYHRPCFFCKQDHHSAFCPNKGEYQGPQKMGQNRSDGGQQEKWRKDTQWRGGGGPQKVMAITEAEEEVLVPLGGPAHAVHVTINNGDYDHSSKANLQSTRHEVLLLSREVVLSNPAYPELKQKTMAFFDVGSQLSFITTYLAQKLKLQSNNQEKLSISTFAAVHPTTISSHSYAIDLKHMDGSLQMKVSALTKLTDWITVPAEQRSESEAMSLQGRQAIPGILIGADYFWDLVDAGEVQKLPLGFNQIGSRVGPMLCGRGHITSMMAVQKHQEDQSALDDTIESFWKLEAIGIKDDPEVNDDDIALQQFQKNVCRKQGRYFVRWPWREEQPELPSNYFTCVGRLQSTLKRLREQPEEMLDRYDAIMEEQLIKGVIEPVENLEEHGGIVYYLPHHPVLTPNKATTKMRIVYDASAKAMRGAKLLNDWLYRGPLLTSDLCGILLRFHTYHIAIMADVEKAFLQLGLEKKDRDAVHFLWLTNVAKPWSADNLQVYRFCRVPFGVVSSPFLLATTIHYHLRNHDLPQLETKVAQEITNNIYADNVLMAAATTEEARKKCSEAKVLFGDALMNQREFISNDQHVNNEFADAGQKEGVKFLGIPWNTRKDTITMTLPIITQHSSTTKRHVLQAIASVFDPLGLLAPAIVPAKRFFQELWQKTYNWDEPLSMDDDNRWKNLAQSFRDKQLELPRRVYDSKNEGSLTLHTFVDASAIAYAAAIYLRQEMKGVIVTLLYAKSGLCPIKGMTIP</sequence>
<evidence type="ECO:0000256" key="2">
    <source>
        <dbReference type="SAM" id="MobiDB-lite"/>
    </source>
</evidence>
<dbReference type="InterPro" id="IPR008042">
    <property type="entry name" value="Retrotrans_Pao"/>
</dbReference>
<keyword evidence="5" id="KW-1185">Reference proteome</keyword>
<dbReference type="InterPro" id="IPR000477">
    <property type="entry name" value="RT_dom"/>
</dbReference>
<feature type="region of interest" description="Disordered" evidence="2">
    <location>
        <begin position="437"/>
        <end position="467"/>
    </location>
</feature>
<dbReference type="Pfam" id="PF05585">
    <property type="entry name" value="DUF1758"/>
    <property type="match status" value="1"/>
</dbReference>
<dbReference type="Gene3D" id="3.30.70.270">
    <property type="match status" value="1"/>
</dbReference>
<evidence type="ECO:0000313" key="6">
    <source>
        <dbReference type="WBParaSite" id="PSAMB.scaffold3603size17620.g22101.t1"/>
    </source>
</evidence>
<dbReference type="InterPro" id="IPR043502">
    <property type="entry name" value="DNA/RNA_pol_sf"/>
</dbReference>
<feature type="domain" description="Reverse transcriptase" evidence="3">
    <location>
        <begin position="856"/>
        <end position="973"/>
    </location>
</feature>
<dbReference type="PANTHER" id="PTHR47331:SF5">
    <property type="entry name" value="RIBONUCLEASE H"/>
    <property type="match status" value="1"/>
</dbReference>
<dbReference type="PANTHER" id="PTHR47331">
    <property type="entry name" value="PHD-TYPE DOMAIN-CONTAINING PROTEIN"/>
    <property type="match status" value="1"/>
</dbReference>
<dbReference type="Pfam" id="PF03564">
    <property type="entry name" value="DUF1759"/>
    <property type="match status" value="1"/>
</dbReference>
<dbReference type="WBParaSite" id="PSAMB.scaffold3603size17620.g22101.t1">
    <property type="protein sequence ID" value="PSAMB.scaffold3603size17620.g22101.t1"/>
    <property type="gene ID" value="PSAMB.scaffold3603size17620.g22101"/>
</dbReference>
<dbReference type="InterPro" id="IPR005312">
    <property type="entry name" value="DUF1759"/>
</dbReference>
<evidence type="ECO:0000259" key="3">
    <source>
        <dbReference type="Pfam" id="PF00078"/>
    </source>
</evidence>
<organism evidence="5 6">
    <name type="scientific">Plectus sambesii</name>
    <dbReference type="NCBI Taxonomy" id="2011161"/>
    <lineage>
        <taxon>Eukaryota</taxon>
        <taxon>Metazoa</taxon>
        <taxon>Ecdysozoa</taxon>
        <taxon>Nematoda</taxon>
        <taxon>Chromadorea</taxon>
        <taxon>Plectida</taxon>
        <taxon>Plectina</taxon>
        <taxon>Plectoidea</taxon>
        <taxon>Plectidae</taxon>
        <taxon>Plectus</taxon>
    </lineage>
</organism>
<evidence type="ECO:0000256" key="1">
    <source>
        <dbReference type="SAM" id="Coils"/>
    </source>
</evidence>
<dbReference type="SUPFAM" id="SSF56672">
    <property type="entry name" value="DNA/RNA polymerases"/>
    <property type="match status" value="1"/>
</dbReference>
<feature type="compositionally biased region" description="Basic and acidic residues" evidence="2">
    <location>
        <begin position="452"/>
        <end position="461"/>
    </location>
</feature>
<dbReference type="InterPro" id="IPR008737">
    <property type="entry name" value="DUF1758"/>
</dbReference>
<dbReference type="Gene3D" id="3.10.10.10">
    <property type="entry name" value="HIV Type 1 Reverse Transcriptase, subunit A, domain 1"/>
    <property type="match status" value="1"/>
</dbReference>
<dbReference type="AlphaFoldDB" id="A0A914WAJ3"/>
<evidence type="ECO:0000259" key="4">
    <source>
        <dbReference type="Pfam" id="PF05585"/>
    </source>
</evidence>
<proteinExistence type="predicted"/>
<name>A0A914WAJ3_9BILA</name>
<dbReference type="InterPro" id="IPR043128">
    <property type="entry name" value="Rev_trsase/Diguanyl_cyclase"/>
</dbReference>
<feature type="domain" description="DUF1758" evidence="4">
    <location>
        <begin position="523"/>
        <end position="671"/>
    </location>
</feature>
<protein>
    <submittedName>
        <fullName evidence="6">Peptidase aspartic putative domain-containing protein</fullName>
    </submittedName>
</protein>
<evidence type="ECO:0000313" key="5">
    <source>
        <dbReference type="Proteomes" id="UP000887566"/>
    </source>
</evidence>
<dbReference type="Pfam" id="PF00078">
    <property type="entry name" value="RVT_1"/>
    <property type="match status" value="1"/>
</dbReference>
<reference evidence="6" key="1">
    <citation type="submission" date="2022-11" db="UniProtKB">
        <authorList>
            <consortium name="WormBaseParasite"/>
        </authorList>
    </citation>
    <scope>IDENTIFICATION</scope>
</reference>
<feature type="coiled-coil region" evidence="1">
    <location>
        <begin position="240"/>
        <end position="277"/>
    </location>
</feature>
<dbReference type="Pfam" id="PF05380">
    <property type="entry name" value="Peptidase_A17"/>
    <property type="match status" value="1"/>
</dbReference>